<name>A0A6L6IQB2_9ENTR</name>
<dbReference type="EMBL" id="WMJZ01000029">
    <property type="protein sequence ID" value="MTH48117.1"/>
    <property type="molecule type" value="Genomic_DNA"/>
</dbReference>
<dbReference type="GO" id="GO:0004568">
    <property type="term" value="F:chitinase activity"/>
    <property type="evidence" value="ECO:0007669"/>
    <property type="project" value="InterPro"/>
</dbReference>
<proteinExistence type="predicted"/>
<gene>
    <name evidence="2" type="ORF">GJV78_18025</name>
</gene>
<dbReference type="GO" id="GO:0006032">
    <property type="term" value="P:chitin catabolic process"/>
    <property type="evidence" value="ECO:0007669"/>
    <property type="project" value="InterPro"/>
</dbReference>
<dbReference type="Pfam" id="PF00182">
    <property type="entry name" value="Glyco_hydro_19"/>
    <property type="match status" value="1"/>
</dbReference>
<dbReference type="AlphaFoldDB" id="A0A6L6IQB2"/>
<dbReference type="RefSeq" id="WP_155109618.1">
    <property type="nucleotide sequence ID" value="NZ_WMJZ01000029.1"/>
</dbReference>
<evidence type="ECO:0000313" key="3">
    <source>
        <dbReference type="Proteomes" id="UP000477739"/>
    </source>
</evidence>
<dbReference type="PANTHER" id="PTHR34408:SF1">
    <property type="entry name" value="GLYCOSYL HYDROLASE FAMILY 19 DOMAIN-CONTAINING PROTEIN HI_1415"/>
    <property type="match status" value="1"/>
</dbReference>
<evidence type="ECO:0000259" key="1">
    <source>
        <dbReference type="Pfam" id="PF00182"/>
    </source>
</evidence>
<dbReference type="OrthoDB" id="9798982at2"/>
<dbReference type="InterPro" id="IPR052354">
    <property type="entry name" value="Cell_Wall_Dynamics_Protein"/>
</dbReference>
<reference evidence="2 3" key="1">
    <citation type="submission" date="2019-11" db="EMBL/GenBank/DDBJ databases">
        <title>Escherichia alba sp. nov. isolated from the gut of plastic-eating superworms Zophobas atratus.</title>
        <authorList>
            <person name="Yang Y."/>
        </authorList>
    </citation>
    <scope>NUCLEOTIDE SEQUENCE [LARGE SCALE GENOMIC DNA]</scope>
    <source>
        <strain evidence="3">BIT-B35</strain>
    </source>
</reference>
<accession>A0A6L6IQB2</accession>
<protein>
    <submittedName>
        <fullName evidence="2">Glycoside hydrolase family 19 protein</fullName>
    </submittedName>
</protein>
<dbReference type="InterPro" id="IPR023346">
    <property type="entry name" value="Lysozyme-like_dom_sf"/>
</dbReference>
<comment type="caution">
    <text evidence="2">The sequence shown here is derived from an EMBL/GenBank/DDBJ whole genome shotgun (WGS) entry which is preliminary data.</text>
</comment>
<feature type="domain" description="Glycoside hydrolase family 19 catalytic" evidence="1">
    <location>
        <begin position="106"/>
        <end position="168"/>
    </location>
</feature>
<keyword evidence="2" id="KW-0378">Hydrolase</keyword>
<organism evidence="2 3">
    <name type="scientific">Intestinirhabdus alba</name>
    <dbReference type="NCBI Taxonomy" id="2899544"/>
    <lineage>
        <taxon>Bacteria</taxon>
        <taxon>Pseudomonadati</taxon>
        <taxon>Pseudomonadota</taxon>
        <taxon>Gammaproteobacteria</taxon>
        <taxon>Enterobacterales</taxon>
        <taxon>Enterobacteriaceae</taxon>
        <taxon>Intestinirhabdus</taxon>
    </lineage>
</organism>
<evidence type="ECO:0000313" key="2">
    <source>
        <dbReference type="EMBL" id="MTH48117.1"/>
    </source>
</evidence>
<dbReference type="Proteomes" id="UP000477739">
    <property type="component" value="Unassembled WGS sequence"/>
</dbReference>
<dbReference type="SUPFAM" id="SSF53955">
    <property type="entry name" value="Lysozyme-like"/>
    <property type="match status" value="1"/>
</dbReference>
<dbReference type="GO" id="GO:0016998">
    <property type="term" value="P:cell wall macromolecule catabolic process"/>
    <property type="evidence" value="ECO:0007669"/>
    <property type="project" value="InterPro"/>
</dbReference>
<dbReference type="Gene3D" id="1.10.530.10">
    <property type="match status" value="1"/>
</dbReference>
<keyword evidence="3" id="KW-1185">Reference proteome</keyword>
<dbReference type="PANTHER" id="PTHR34408">
    <property type="entry name" value="FAMILY PROTEIN, PUTATIVE-RELATED"/>
    <property type="match status" value="1"/>
</dbReference>
<sequence>MELTTFKNATGLNDALACRWHVYINQAMQDFSIIHPRDQAMFIAQTGHESNGFKRLKENFNYSPEGLTIFIKSGRMTKEEAIQLGRQPGEKILLLARQKAIANIVYGNRLGNFKRDDGWLYRGRGLIQITGRDNYKVCGEALGMDLLHSPDLLERDEFAARSAAWFFSSQGCLRHTGDILTISRLINGGIHGLKDRQLRYSNAVAILDP</sequence>
<dbReference type="InterPro" id="IPR000726">
    <property type="entry name" value="Glyco_hydro_19_cat"/>
</dbReference>